<dbReference type="GeneID" id="111244728"/>
<accession>A0A7M7J786</accession>
<sequence length="115" mass="13981">MTRMDQFGWSDIRYRMLYIMRYHRLMIKDPQLAKKEALEEEGKSKRRRIMLEYTRNQMLFEVKLTKRENRKKLNLHYEILITNMLSIENGQQSKAVIVNLALSTIKNAYWIQMGH</sequence>
<name>A0A7M7J786_VARDE</name>
<proteinExistence type="predicted"/>
<keyword evidence="2" id="KW-1185">Reference proteome</keyword>
<organism evidence="1 2">
    <name type="scientific">Varroa destructor</name>
    <name type="common">Honeybee mite</name>
    <dbReference type="NCBI Taxonomy" id="109461"/>
    <lineage>
        <taxon>Eukaryota</taxon>
        <taxon>Metazoa</taxon>
        <taxon>Ecdysozoa</taxon>
        <taxon>Arthropoda</taxon>
        <taxon>Chelicerata</taxon>
        <taxon>Arachnida</taxon>
        <taxon>Acari</taxon>
        <taxon>Parasitiformes</taxon>
        <taxon>Mesostigmata</taxon>
        <taxon>Gamasina</taxon>
        <taxon>Dermanyssoidea</taxon>
        <taxon>Varroidae</taxon>
        <taxon>Varroa</taxon>
    </lineage>
</organism>
<protein>
    <submittedName>
        <fullName evidence="1">Uncharacterized protein</fullName>
    </submittedName>
</protein>
<dbReference type="Proteomes" id="UP000594260">
    <property type="component" value="Unplaced"/>
</dbReference>
<dbReference type="EnsemblMetazoa" id="XM_022792089">
    <property type="protein sequence ID" value="XP_022647824"/>
    <property type="gene ID" value="LOC111244728"/>
</dbReference>
<evidence type="ECO:0000313" key="2">
    <source>
        <dbReference type="Proteomes" id="UP000594260"/>
    </source>
</evidence>
<dbReference type="AlphaFoldDB" id="A0A7M7J786"/>
<dbReference type="RefSeq" id="XP_022647824.1">
    <property type="nucleotide sequence ID" value="XM_022792089.1"/>
</dbReference>
<reference evidence="1" key="1">
    <citation type="submission" date="2021-01" db="UniProtKB">
        <authorList>
            <consortium name="EnsemblMetazoa"/>
        </authorList>
    </citation>
    <scope>IDENTIFICATION</scope>
</reference>
<evidence type="ECO:0000313" key="1">
    <source>
        <dbReference type="EnsemblMetazoa" id="XP_022647824"/>
    </source>
</evidence>